<dbReference type="Proteomes" id="UP000035681">
    <property type="component" value="Unplaced"/>
</dbReference>
<evidence type="ECO:0000313" key="3">
    <source>
        <dbReference type="Proteomes" id="UP000035681"/>
    </source>
</evidence>
<dbReference type="WBParaSite" id="SSTP_0000470400.1">
    <property type="protein sequence ID" value="SSTP_0000470400.1"/>
    <property type="gene ID" value="SSTP_0000470400"/>
</dbReference>
<reference evidence="4" key="1">
    <citation type="submission" date="2015-08" db="UniProtKB">
        <authorList>
            <consortium name="WormBaseParasite"/>
        </authorList>
    </citation>
    <scope>IDENTIFICATION</scope>
</reference>
<name>A0A0K0E5C0_STRER</name>
<feature type="coiled-coil region" evidence="1">
    <location>
        <begin position="350"/>
        <end position="416"/>
    </location>
</feature>
<evidence type="ECO:0000256" key="1">
    <source>
        <dbReference type="SAM" id="Coils"/>
    </source>
</evidence>
<keyword evidence="2" id="KW-0732">Signal</keyword>
<proteinExistence type="predicted"/>
<sequence length="461" mass="56008">MILINFLKIFIYTSFINTIICHQFDVYPYEAILPKVIRTECRSYNGRKVCAELYNFQPHPRIPDDYRWVESIYKPFIESIKLDEEDPLVGSIDYDYKSYASIVRNNCVQNCPILDIEETIPVVHIPFNTTSHTFSENSFKTDKYGNVKKYQKMIFINGKEYFVEVPKQKLLLQDDAYLCNEKRRGSVLYDNKKNPCNISIDGREHSTRPLIPIINHYNHLNLFDDNVFEICEYENGCKLTRYNIPFDLNRSSDIFREMYHKYGHLYEEKKSQTTTDIDKYSRHWYDSYKQEYDRQKEELDRGERNRHYSRKCYSTGRCRYINIQLTLDCNNEYDTRKCYYDNENLKRNNNEEYQRRIQIGRQKIDSERERIRIETELSRQRILQLKEYAKRLKIENEHQIQKIQQEIDERQRFQEQRHKIIDNDRSEQQQQYQKRDDLYLNDNNEKILSKSCNHDISIRSC</sequence>
<keyword evidence="1" id="KW-0175">Coiled coil</keyword>
<keyword evidence="3" id="KW-1185">Reference proteome</keyword>
<evidence type="ECO:0000256" key="2">
    <source>
        <dbReference type="SAM" id="SignalP"/>
    </source>
</evidence>
<feature type="chain" id="PRO_5005327487" evidence="2">
    <location>
        <begin position="22"/>
        <end position="461"/>
    </location>
</feature>
<organism evidence="4">
    <name type="scientific">Strongyloides stercoralis</name>
    <name type="common">Threadworm</name>
    <dbReference type="NCBI Taxonomy" id="6248"/>
    <lineage>
        <taxon>Eukaryota</taxon>
        <taxon>Metazoa</taxon>
        <taxon>Ecdysozoa</taxon>
        <taxon>Nematoda</taxon>
        <taxon>Chromadorea</taxon>
        <taxon>Rhabditida</taxon>
        <taxon>Tylenchina</taxon>
        <taxon>Panagrolaimomorpha</taxon>
        <taxon>Strongyloidoidea</taxon>
        <taxon>Strongyloididae</taxon>
        <taxon>Strongyloides</taxon>
    </lineage>
</organism>
<feature type="signal peptide" evidence="2">
    <location>
        <begin position="1"/>
        <end position="21"/>
    </location>
</feature>
<accession>A0A0K0E5C0</accession>
<evidence type="ECO:0000313" key="4">
    <source>
        <dbReference type="WBParaSite" id="SSTP_0000470400.1"/>
    </source>
</evidence>
<dbReference type="WBParaSite" id="TCONS_00015236.p1">
    <property type="protein sequence ID" value="TCONS_00015236.p1"/>
    <property type="gene ID" value="XLOC_010464"/>
</dbReference>
<dbReference type="AlphaFoldDB" id="A0A0K0E5C0"/>
<protein>
    <submittedName>
        <fullName evidence="4">Inner membrane complex protein</fullName>
    </submittedName>
</protein>